<dbReference type="PANTHER" id="PTHR43289">
    <property type="entry name" value="MITOGEN-ACTIVATED PROTEIN KINASE KINASE KINASE 20-RELATED"/>
    <property type="match status" value="1"/>
</dbReference>
<evidence type="ECO:0000256" key="5">
    <source>
        <dbReference type="SAM" id="MobiDB-lite"/>
    </source>
</evidence>
<keyword evidence="4" id="KW-0067">ATP-binding</keyword>
<reference evidence="8 9" key="1">
    <citation type="submission" date="2019-08" db="EMBL/GenBank/DDBJ databases">
        <title>Deep-cultivation of Planctomycetes and their phenomic and genomic characterization uncovers novel biology.</title>
        <authorList>
            <person name="Wiegand S."/>
            <person name="Jogler M."/>
            <person name="Boedeker C."/>
            <person name="Pinto D."/>
            <person name="Vollmers J."/>
            <person name="Rivas-Marin E."/>
            <person name="Kohn T."/>
            <person name="Peeters S.H."/>
            <person name="Heuer A."/>
            <person name="Rast P."/>
            <person name="Oberbeckmann S."/>
            <person name="Bunk B."/>
            <person name="Jeske O."/>
            <person name="Meyerdierks A."/>
            <person name="Storesund J.E."/>
            <person name="Kallscheuer N."/>
            <person name="Luecker S."/>
            <person name="Lage O.M."/>
            <person name="Pohl T."/>
            <person name="Merkel B.J."/>
            <person name="Hornburger P."/>
            <person name="Mueller R.-W."/>
            <person name="Bruemmer F."/>
            <person name="Labrenz M."/>
            <person name="Spormann A.M."/>
            <person name="Op den Camp H."/>
            <person name="Overmann J."/>
            <person name="Amann R."/>
            <person name="Jetten M.S.M."/>
            <person name="Mascher T."/>
            <person name="Medema M.H."/>
            <person name="Devos D.P."/>
            <person name="Kaster A.-K."/>
            <person name="Ovreas L."/>
            <person name="Rohde M."/>
            <person name="Galperin M.Y."/>
            <person name="Jogler C."/>
        </authorList>
    </citation>
    <scope>NUCLEOTIDE SEQUENCE [LARGE SCALE GENOMIC DNA]</scope>
    <source>
        <strain evidence="8 9">OJF2</strain>
    </source>
</reference>
<dbReference type="Gene3D" id="3.30.200.20">
    <property type="entry name" value="Phosphorylase Kinase, domain 1"/>
    <property type="match status" value="1"/>
</dbReference>
<dbReference type="Gene3D" id="1.10.510.10">
    <property type="entry name" value="Transferase(Phosphotransferase) domain 1"/>
    <property type="match status" value="1"/>
</dbReference>
<proteinExistence type="predicted"/>
<organism evidence="8 9">
    <name type="scientific">Aquisphaera giovannonii</name>
    <dbReference type="NCBI Taxonomy" id="406548"/>
    <lineage>
        <taxon>Bacteria</taxon>
        <taxon>Pseudomonadati</taxon>
        <taxon>Planctomycetota</taxon>
        <taxon>Planctomycetia</taxon>
        <taxon>Isosphaerales</taxon>
        <taxon>Isosphaeraceae</taxon>
        <taxon>Aquisphaera</taxon>
    </lineage>
</organism>
<dbReference type="Pfam" id="PF00069">
    <property type="entry name" value="Pkinase"/>
    <property type="match status" value="1"/>
</dbReference>
<keyword evidence="3 8" id="KW-0418">Kinase</keyword>
<dbReference type="SUPFAM" id="SSF56112">
    <property type="entry name" value="Protein kinase-like (PK-like)"/>
    <property type="match status" value="1"/>
</dbReference>
<feature type="transmembrane region" description="Helical" evidence="6">
    <location>
        <begin position="377"/>
        <end position="400"/>
    </location>
</feature>
<dbReference type="InterPro" id="IPR011009">
    <property type="entry name" value="Kinase-like_dom_sf"/>
</dbReference>
<keyword evidence="1 8" id="KW-0808">Transferase</keyword>
<evidence type="ECO:0000256" key="1">
    <source>
        <dbReference type="ARBA" id="ARBA00022679"/>
    </source>
</evidence>
<dbReference type="KEGG" id="agv:OJF2_03670"/>
<dbReference type="AlphaFoldDB" id="A0A5B9VW04"/>
<dbReference type="InterPro" id="IPR008271">
    <property type="entry name" value="Ser/Thr_kinase_AS"/>
</dbReference>
<dbReference type="GO" id="GO:0004674">
    <property type="term" value="F:protein serine/threonine kinase activity"/>
    <property type="evidence" value="ECO:0007669"/>
    <property type="project" value="UniProtKB-EC"/>
</dbReference>
<dbReference type="EMBL" id="CP042997">
    <property type="protein sequence ID" value="QEH31900.1"/>
    <property type="molecule type" value="Genomic_DNA"/>
</dbReference>
<gene>
    <name evidence="8" type="primary">pknD_3</name>
    <name evidence="8" type="ORF">OJF2_03670</name>
</gene>
<sequence length="757" mass="81430">MRDMDRTTHQSPGTDSPTVARADAGTTEVGETVVFAAEGAGPGGAAEGPSLGRYENLGEIARGGMGIVYRVRDGAFDRELALKVVLSRDPGPVMRSRFVEEARVTGRLQHPGIPPVHEIGELDDGRPYYTMKLIDGRTLEDLLAARPDPRHDPAHFLSIFEAICQTLGYAHARGVVHRDMKPSNIMVGAFGEVQVMDWGLAKVLARPGHPPGPSDASAGYTEGAGKGDGDDAAGGRSLAGDVLGTPAYMPPEQALGQVDRVDERSDVFALGAILCEILTGAPPYVDRPGYFAHRQAARADLGAAMSRLAGCGAEDELVDLARRCLAADPSARPRDAEAVAEAVASHQESMQDRLRAAELARVEAVARAEHERKRRRLAVALLSTVAAMIGLGGAGLTYLVHLSHQGAVHQAEVARSAEDLLARAEALGRRAEAAAGDDEAAWADAVASARGARAMLADEPGLEGLRRSAVAAVAEIERRREGCRSLVPGCLAASNRYRADGPVPPQAVDHDDPGPGTPPDYSGVSILRRSIFFDLSGWRRLPPGVDPAAAGRVEPTNYTQVLDLVRKQNVTADNRRLIFPFRTEGYEVDLRCANLPYTVRGPAAREPLGGGTRPVLRRDLVIDISGCQPGKESRVVIQATIWNGFQPDADGRTWAGMLAADDLSEAEIAVKFADGRKPKAPPTLYVFQRGSDRKEAPHITQDFRNPLDRDWWLWRPRDILKDSVYQVAWSWPGPKDGAAAMPRTPDLARSDRAVVRR</sequence>
<evidence type="ECO:0000313" key="9">
    <source>
        <dbReference type="Proteomes" id="UP000324233"/>
    </source>
</evidence>
<keyword evidence="6" id="KW-1133">Transmembrane helix</keyword>
<feature type="compositionally biased region" description="Basic and acidic residues" evidence="5">
    <location>
        <begin position="746"/>
        <end position="757"/>
    </location>
</feature>
<keyword evidence="2" id="KW-0547">Nucleotide-binding</keyword>
<name>A0A5B9VW04_9BACT</name>
<dbReference type="SMART" id="SM00220">
    <property type="entry name" value="S_TKc"/>
    <property type="match status" value="1"/>
</dbReference>
<protein>
    <submittedName>
        <fullName evidence="8">Serine/threonine-protein kinase PknD</fullName>
        <ecNumber evidence="8">2.7.11.1</ecNumber>
    </submittedName>
</protein>
<feature type="region of interest" description="Disordered" evidence="5">
    <location>
        <begin position="206"/>
        <end position="236"/>
    </location>
</feature>
<dbReference type="PROSITE" id="PS00108">
    <property type="entry name" value="PROTEIN_KINASE_ST"/>
    <property type="match status" value="1"/>
</dbReference>
<feature type="region of interest" description="Disordered" evidence="5">
    <location>
        <begin position="735"/>
        <end position="757"/>
    </location>
</feature>
<dbReference type="Proteomes" id="UP000324233">
    <property type="component" value="Chromosome"/>
</dbReference>
<dbReference type="EC" id="2.7.11.1" evidence="8"/>
<evidence type="ECO:0000256" key="4">
    <source>
        <dbReference type="ARBA" id="ARBA00022840"/>
    </source>
</evidence>
<evidence type="ECO:0000256" key="6">
    <source>
        <dbReference type="SAM" id="Phobius"/>
    </source>
</evidence>
<evidence type="ECO:0000313" key="8">
    <source>
        <dbReference type="EMBL" id="QEH31900.1"/>
    </source>
</evidence>
<dbReference type="PANTHER" id="PTHR43289:SF6">
    <property type="entry name" value="SERINE_THREONINE-PROTEIN KINASE NEKL-3"/>
    <property type="match status" value="1"/>
</dbReference>
<feature type="region of interest" description="Disordered" evidence="5">
    <location>
        <begin position="1"/>
        <end position="25"/>
    </location>
</feature>
<feature type="domain" description="Protein kinase" evidence="7">
    <location>
        <begin position="54"/>
        <end position="349"/>
    </location>
</feature>
<dbReference type="InterPro" id="IPR000719">
    <property type="entry name" value="Prot_kinase_dom"/>
</dbReference>
<keyword evidence="6" id="KW-0472">Membrane</keyword>
<accession>A0A5B9VW04</accession>
<evidence type="ECO:0000256" key="3">
    <source>
        <dbReference type="ARBA" id="ARBA00022777"/>
    </source>
</evidence>
<evidence type="ECO:0000259" key="7">
    <source>
        <dbReference type="PROSITE" id="PS50011"/>
    </source>
</evidence>
<dbReference type="CDD" id="cd14014">
    <property type="entry name" value="STKc_PknB_like"/>
    <property type="match status" value="1"/>
</dbReference>
<dbReference type="GO" id="GO:0005524">
    <property type="term" value="F:ATP binding"/>
    <property type="evidence" value="ECO:0007669"/>
    <property type="project" value="UniProtKB-KW"/>
</dbReference>
<dbReference type="PROSITE" id="PS50011">
    <property type="entry name" value="PROTEIN_KINASE_DOM"/>
    <property type="match status" value="1"/>
</dbReference>
<keyword evidence="6" id="KW-0812">Transmembrane</keyword>
<evidence type="ECO:0000256" key="2">
    <source>
        <dbReference type="ARBA" id="ARBA00022741"/>
    </source>
</evidence>
<keyword evidence="9" id="KW-1185">Reference proteome</keyword>